<dbReference type="InterPro" id="IPR024269">
    <property type="entry name" value="DUF3791"/>
</dbReference>
<sequence length="69" mass="8536">MDKETEFFMLLIESYARERNRPTSDVLREWDERGITQEIRDMYETYHQESLRNAYEDIDHLIATGRHKW</sequence>
<gene>
    <name evidence="1" type="ORF">D2E24_1147</name>
</gene>
<reference evidence="1 2" key="1">
    <citation type="submission" date="2018-09" db="EMBL/GenBank/DDBJ databases">
        <title>Characterization of the phylogenetic diversity of five novel species belonging to the genus Bifidobacterium.</title>
        <authorList>
            <person name="Lugli G.A."/>
            <person name="Duranti S."/>
            <person name="Milani C."/>
        </authorList>
    </citation>
    <scope>NUCLEOTIDE SEQUENCE [LARGE SCALE GENOMIC DNA]</scope>
    <source>
        <strain evidence="1 2">2033B</strain>
    </source>
</reference>
<proteinExistence type="predicted"/>
<evidence type="ECO:0000313" key="1">
    <source>
        <dbReference type="EMBL" id="RSX56334.1"/>
    </source>
</evidence>
<dbReference type="Proteomes" id="UP000287470">
    <property type="component" value="Unassembled WGS sequence"/>
</dbReference>
<dbReference type="Pfam" id="PF12668">
    <property type="entry name" value="DUF3791"/>
    <property type="match status" value="1"/>
</dbReference>
<accession>A0A430FTZ0</accession>
<evidence type="ECO:0000313" key="2">
    <source>
        <dbReference type="Proteomes" id="UP000287470"/>
    </source>
</evidence>
<dbReference type="RefSeq" id="WP_125968403.1">
    <property type="nucleotide sequence ID" value="NZ_QXGK01000010.1"/>
</dbReference>
<name>A0A430FTZ0_9BIFI</name>
<dbReference type="EMBL" id="QXGK01000010">
    <property type="protein sequence ID" value="RSX56334.1"/>
    <property type="molecule type" value="Genomic_DNA"/>
</dbReference>
<dbReference type="AlphaFoldDB" id="A0A430FTZ0"/>
<keyword evidence="2" id="KW-1185">Reference proteome</keyword>
<protein>
    <recommendedName>
        <fullName evidence="3">DUF3791 domain-containing protein</fullName>
    </recommendedName>
</protein>
<comment type="caution">
    <text evidence="1">The sequence shown here is derived from an EMBL/GenBank/DDBJ whole genome shotgun (WGS) entry which is preliminary data.</text>
</comment>
<organism evidence="1 2">
    <name type="scientific">Bifidobacterium samirii</name>
    <dbReference type="NCBI Taxonomy" id="2306974"/>
    <lineage>
        <taxon>Bacteria</taxon>
        <taxon>Bacillati</taxon>
        <taxon>Actinomycetota</taxon>
        <taxon>Actinomycetes</taxon>
        <taxon>Bifidobacteriales</taxon>
        <taxon>Bifidobacteriaceae</taxon>
        <taxon>Bifidobacterium</taxon>
    </lineage>
</organism>
<evidence type="ECO:0008006" key="3">
    <source>
        <dbReference type="Google" id="ProtNLM"/>
    </source>
</evidence>
<dbReference type="OrthoDB" id="7068343at2"/>